<evidence type="ECO:0000256" key="7">
    <source>
        <dbReference type="ARBA" id="ARBA00023242"/>
    </source>
</evidence>
<keyword evidence="7" id="KW-0539">Nucleus</keyword>
<reference evidence="11 12" key="1">
    <citation type="journal article" date="2017" name="Mycologia">
        <title>Bifiguratus adelaidae, gen. et sp. nov., a new member of Mucoromycotina in endophytic and soil-dwelling habitats.</title>
        <authorList>
            <person name="Torres-Cruz T.J."/>
            <person name="Billingsley Tobias T.L."/>
            <person name="Almatruk M."/>
            <person name="Hesse C."/>
            <person name="Kuske C.R."/>
            <person name="Desiro A."/>
            <person name="Benucci G.M."/>
            <person name="Bonito G."/>
            <person name="Stajich J.E."/>
            <person name="Dunlap C."/>
            <person name="Arnold A.E."/>
            <person name="Porras-Alfaro A."/>
        </authorList>
    </citation>
    <scope>NUCLEOTIDE SEQUENCE [LARGE SCALE GENOMIC DNA]</scope>
    <source>
        <strain evidence="11 12">AZ0501</strain>
    </source>
</reference>
<evidence type="ECO:0000256" key="1">
    <source>
        <dbReference type="ARBA" id="ARBA00004123"/>
    </source>
</evidence>
<feature type="repeat" description="TPR" evidence="9">
    <location>
        <begin position="165"/>
        <end position="198"/>
    </location>
</feature>
<gene>
    <name evidence="11" type="ORF">BZG36_03089</name>
</gene>
<feature type="compositionally biased region" description="Basic and acidic residues" evidence="10">
    <location>
        <begin position="720"/>
        <end position="734"/>
    </location>
</feature>
<feature type="region of interest" description="Disordered" evidence="10">
    <location>
        <begin position="1"/>
        <end position="138"/>
    </location>
</feature>
<dbReference type="InterPro" id="IPR011990">
    <property type="entry name" value="TPR-like_helical_dom_sf"/>
</dbReference>
<dbReference type="PROSITE" id="PS50293">
    <property type="entry name" value="TPR_REGION"/>
    <property type="match status" value="2"/>
</dbReference>
<feature type="repeat" description="TPR" evidence="9">
    <location>
        <begin position="306"/>
        <end position="339"/>
    </location>
</feature>
<evidence type="ECO:0000256" key="5">
    <source>
        <dbReference type="ARBA" id="ARBA00023015"/>
    </source>
</evidence>
<feature type="repeat" description="TPR" evidence="9">
    <location>
        <begin position="415"/>
        <end position="448"/>
    </location>
</feature>
<name>A0A261XZ77_9FUNG</name>
<dbReference type="GO" id="GO:0017053">
    <property type="term" value="C:transcription repressor complex"/>
    <property type="evidence" value="ECO:0007669"/>
    <property type="project" value="UniProtKB-ARBA"/>
</dbReference>
<protein>
    <submittedName>
        <fullName evidence="11">Uncharacterized protein</fullName>
    </submittedName>
</protein>
<feature type="compositionally biased region" description="Polar residues" evidence="10">
    <location>
        <begin position="46"/>
        <end position="56"/>
    </location>
</feature>
<feature type="repeat" description="TPR" evidence="9">
    <location>
        <begin position="343"/>
        <end position="376"/>
    </location>
</feature>
<dbReference type="OrthoDB" id="418911at2759"/>
<feature type="compositionally biased region" description="Basic and acidic residues" evidence="10">
    <location>
        <begin position="741"/>
        <end position="756"/>
    </location>
</feature>
<feature type="compositionally biased region" description="Pro residues" evidence="10">
    <location>
        <begin position="580"/>
        <end position="590"/>
    </location>
</feature>
<dbReference type="SUPFAM" id="SSF48452">
    <property type="entry name" value="TPR-like"/>
    <property type="match status" value="1"/>
</dbReference>
<dbReference type="FunFam" id="1.25.40.10:FF:000403">
    <property type="entry name" value="General transcriptional repressor, putative"/>
    <property type="match status" value="1"/>
</dbReference>
<feature type="region of interest" description="Disordered" evidence="10">
    <location>
        <begin position="529"/>
        <end position="951"/>
    </location>
</feature>
<dbReference type="PANTHER" id="PTHR14017">
    <property type="entry name" value="LYSINE-SPECIFIC DEMETHYLASE"/>
    <property type="match status" value="1"/>
</dbReference>
<feature type="compositionally biased region" description="Polar residues" evidence="10">
    <location>
        <begin position="562"/>
        <end position="573"/>
    </location>
</feature>
<keyword evidence="6" id="KW-0804">Transcription</keyword>
<keyword evidence="5" id="KW-0805">Transcription regulation</keyword>
<feature type="repeat" description="TPR" evidence="9">
    <location>
        <begin position="269"/>
        <end position="302"/>
    </location>
</feature>
<evidence type="ECO:0000256" key="10">
    <source>
        <dbReference type="SAM" id="MobiDB-lite"/>
    </source>
</evidence>
<keyword evidence="3" id="KW-0677">Repeat</keyword>
<dbReference type="PANTHER" id="PTHR14017:SF1">
    <property type="entry name" value="LD02225P"/>
    <property type="match status" value="1"/>
</dbReference>
<feature type="repeat" description="TPR" evidence="9">
    <location>
        <begin position="199"/>
        <end position="232"/>
    </location>
</feature>
<dbReference type="Proteomes" id="UP000242875">
    <property type="component" value="Unassembled WGS sequence"/>
</dbReference>
<dbReference type="GO" id="GO:0010468">
    <property type="term" value="P:regulation of gene expression"/>
    <property type="evidence" value="ECO:0007669"/>
    <property type="project" value="TreeGrafter"/>
</dbReference>
<feature type="compositionally biased region" description="Basic and acidic residues" evidence="10">
    <location>
        <begin position="776"/>
        <end position="785"/>
    </location>
</feature>
<dbReference type="PROSITE" id="PS50005">
    <property type="entry name" value="TPR"/>
    <property type="match status" value="8"/>
</dbReference>
<dbReference type="GO" id="GO:0005634">
    <property type="term" value="C:nucleus"/>
    <property type="evidence" value="ECO:0007669"/>
    <property type="project" value="UniProtKB-SubCell"/>
</dbReference>
<comment type="subcellular location">
    <subcellularLocation>
        <location evidence="1">Nucleus</location>
    </subcellularLocation>
</comment>
<feature type="repeat" description="TPR" evidence="9">
    <location>
        <begin position="449"/>
        <end position="482"/>
    </location>
</feature>
<comment type="caution">
    <text evidence="11">The sequence shown here is derived from an EMBL/GenBank/DDBJ whole genome shotgun (WGS) entry which is preliminary data.</text>
</comment>
<feature type="compositionally biased region" description="Basic and acidic residues" evidence="10">
    <location>
        <begin position="864"/>
        <end position="876"/>
    </location>
</feature>
<evidence type="ECO:0000256" key="6">
    <source>
        <dbReference type="ARBA" id="ARBA00023163"/>
    </source>
</evidence>
<dbReference type="GO" id="GO:0000978">
    <property type="term" value="F:RNA polymerase II cis-regulatory region sequence-specific DNA binding"/>
    <property type="evidence" value="ECO:0007669"/>
    <property type="project" value="TreeGrafter"/>
</dbReference>
<keyword evidence="2" id="KW-0678">Repressor</keyword>
<dbReference type="Gene3D" id="1.25.40.10">
    <property type="entry name" value="Tetratricopeptide repeat domain"/>
    <property type="match status" value="1"/>
</dbReference>
<dbReference type="InterPro" id="IPR051630">
    <property type="entry name" value="Corepressor-Demethylase"/>
</dbReference>
<evidence type="ECO:0000256" key="3">
    <source>
        <dbReference type="ARBA" id="ARBA00022737"/>
    </source>
</evidence>
<evidence type="ECO:0000313" key="12">
    <source>
        <dbReference type="Proteomes" id="UP000242875"/>
    </source>
</evidence>
<dbReference type="InterPro" id="IPR019734">
    <property type="entry name" value="TPR_rpt"/>
</dbReference>
<feature type="repeat" description="TPR" evidence="9">
    <location>
        <begin position="483"/>
        <end position="517"/>
    </location>
</feature>
<dbReference type="FunFam" id="1.25.40.10:FF:000078">
    <property type="entry name" value="Transcriptional corepressor Cyc8"/>
    <property type="match status" value="1"/>
</dbReference>
<dbReference type="Pfam" id="PF14559">
    <property type="entry name" value="TPR_19"/>
    <property type="match status" value="1"/>
</dbReference>
<evidence type="ECO:0000256" key="4">
    <source>
        <dbReference type="ARBA" id="ARBA00022803"/>
    </source>
</evidence>
<dbReference type="AlphaFoldDB" id="A0A261XZ77"/>
<evidence type="ECO:0000256" key="9">
    <source>
        <dbReference type="PROSITE-ProRule" id="PRU00339"/>
    </source>
</evidence>
<feature type="compositionally biased region" description="Basic and acidic residues" evidence="10">
    <location>
        <begin position="921"/>
        <end position="951"/>
    </location>
</feature>
<feature type="compositionally biased region" description="Basic and acidic residues" evidence="10">
    <location>
        <begin position="884"/>
        <end position="900"/>
    </location>
</feature>
<feature type="compositionally biased region" description="Polar residues" evidence="10">
    <location>
        <begin position="534"/>
        <end position="551"/>
    </location>
</feature>
<dbReference type="Pfam" id="PF12895">
    <property type="entry name" value="ANAPC3"/>
    <property type="match status" value="1"/>
</dbReference>
<dbReference type="Pfam" id="PF13181">
    <property type="entry name" value="TPR_8"/>
    <property type="match status" value="3"/>
</dbReference>
<dbReference type="EMBL" id="MVBO01000079">
    <property type="protein sequence ID" value="OZJ03554.1"/>
    <property type="molecule type" value="Genomic_DNA"/>
</dbReference>
<comment type="similarity">
    <text evidence="8">Belongs to the CYC8/SSN6 family.</text>
</comment>
<sequence length="951" mass="104609">MATGLRPPSHYQQSASPHPVHRRSPLVTNRAPPSPQPYLDRVPGSHQAQPTSSLLPQQHEPMQSGHPPPHPAGSYPVTQSYGPMIHAQQHTANPPPPPPSSSGGVAVGARSTHNYDTPPVPAGPAAGHPPGNASTTPMIVNAQVPPVQQQPVQASPLQLLSQANEQTWIQIANIATLQNDHERALSAYESALRHNPYSIQALEGAAGVLRAKENFSAAIEYFKRILHLNETNGEIWSALGHCHLMTDQLQEAYNAYQQALYHLKSPKDPKLWYGIGILYDRYGSFELAEDAFSAVIKMDPQFDKANEIYFRLGIIYKQLNKLELSLSCFRYILHNPPRPLTETDIWFQMAHVYEQQKDFLQARDAYERVLHETPDHAKVLQQLGWLYHQPSAPFSNQEQAVTFLTRSLKSDSNDPQSWYLLGRCYMVQQNYSKAYEAYQQAVYRDARNPTFWCSIGVLYYQIRQYRDALDAYSRAIKLNPYISEVWFNLGTLYESCNNQASDALDAYSKALELDPNNGAIRQRIDILSRGGVNGSSNTSGQPNGHSPQQGQAIPEPQDPSAYGSNMSGPQASGQPYMHPNQPPPSMPPMLPSSHVKEDANVHPAEGGLLSQQPSQDSLRYHQGHPRIPDIGDGGGMAPTPSDSIQMNPMEARHDQNQTDAGKPAPKSERNDRNGNVSTSYTSMSTETMPAAVEAPSQPSAAAANVSPMVTEDQSIGQHSEPAKELSKETAEKPEYTNVTHLETRDGEADVKRRQLDEDYDSEGEGYPVEQADATADDEHMSDKGVSHKKSRKGAETEIKSNQVQDREEEDDEEEEEEIVEEIASGGNVGGSQKQQKAVASHEECADQAATPDVNTPADMNVSEEDSHGQKRPRQESAEDAALGIKEKKTKEDAPDNKESDSFTPPKAENVDGSANLQGSTGDEKPIAPENNSKETIRTDGSAKEVSSEAMS</sequence>
<evidence type="ECO:0000313" key="11">
    <source>
        <dbReference type="EMBL" id="OZJ03554.1"/>
    </source>
</evidence>
<proteinExistence type="inferred from homology"/>
<dbReference type="SMART" id="SM00028">
    <property type="entry name" value="TPR"/>
    <property type="match status" value="10"/>
</dbReference>
<dbReference type="GO" id="GO:0031490">
    <property type="term" value="F:chromatin DNA binding"/>
    <property type="evidence" value="ECO:0007669"/>
    <property type="project" value="TreeGrafter"/>
</dbReference>
<evidence type="ECO:0000256" key="2">
    <source>
        <dbReference type="ARBA" id="ARBA00022491"/>
    </source>
</evidence>
<keyword evidence="4 9" id="KW-0802">TPR repeat</keyword>
<feature type="compositionally biased region" description="Low complexity" evidence="10">
    <location>
        <begin position="677"/>
        <end position="688"/>
    </location>
</feature>
<dbReference type="Gene3D" id="1.25.40.1040">
    <property type="match status" value="1"/>
</dbReference>
<keyword evidence="12" id="KW-1185">Reference proteome</keyword>
<accession>A0A261XZ77</accession>
<organism evidence="11 12">
    <name type="scientific">Bifiguratus adelaidae</name>
    <dbReference type="NCBI Taxonomy" id="1938954"/>
    <lineage>
        <taxon>Eukaryota</taxon>
        <taxon>Fungi</taxon>
        <taxon>Fungi incertae sedis</taxon>
        <taxon>Mucoromycota</taxon>
        <taxon>Mucoromycotina</taxon>
        <taxon>Endogonomycetes</taxon>
        <taxon>Endogonales</taxon>
        <taxon>Endogonales incertae sedis</taxon>
        <taxon>Bifiguratus</taxon>
    </lineage>
</organism>
<feature type="compositionally biased region" description="Acidic residues" evidence="10">
    <location>
        <begin position="806"/>
        <end position="820"/>
    </location>
</feature>
<evidence type="ECO:0000256" key="8">
    <source>
        <dbReference type="ARBA" id="ARBA00061082"/>
    </source>
</evidence>